<keyword evidence="8" id="KW-1185">Reference proteome</keyword>
<dbReference type="InterPro" id="IPR013785">
    <property type="entry name" value="Aldolase_TIM"/>
</dbReference>
<dbReference type="InterPro" id="IPR058240">
    <property type="entry name" value="rSAM_sf"/>
</dbReference>
<dbReference type="PANTHER" id="PTHR43273:SF3">
    <property type="entry name" value="ANAEROBIC SULFATASE-MATURATING ENZYME HOMOLOG ASLB-RELATED"/>
    <property type="match status" value="1"/>
</dbReference>
<proteinExistence type="inferred from homology"/>
<dbReference type="Proteomes" id="UP000190162">
    <property type="component" value="Unassembled WGS sequence"/>
</dbReference>
<evidence type="ECO:0000256" key="4">
    <source>
        <dbReference type="ARBA" id="ARBA00023004"/>
    </source>
</evidence>
<dbReference type="GO" id="GO:0046872">
    <property type="term" value="F:metal ion binding"/>
    <property type="evidence" value="ECO:0007669"/>
    <property type="project" value="UniProtKB-KW"/>
</dbReference>
<dbReference type="Gene3D" id="3.20.20.70">
    <property type="entry name" value="Aldolase class I"/>
    <property type="match status" value="1"/>
</dbReference>
<reference evidence="8" key="1">
    <citation type="submission" date="2017-02" db="EMBL/GenBank/DDBJ databases">
        <authorList>
            <person name="Varghese N."/>
            <person name="Submissions S."/>
        </authorList>
    </citation>
    <scope>NUCLEOTIDE SEQUENCE [LARGE SCALE GENOMIC DNA]</scope>
    <source>
        <strain evidence="8">DSM 22720</strain>
    </source>
</reference>
<evidence type="ECO:0000313" key="8">
    <source>
        <dbReference type="Proteomes" id="UP000190162"/>
    </source>
</evidence>
<dbReference type="GO" id="GO:0051536">
    <property type="term" value="F:iron-sulfur cluster binding"/>
    <property type="evidence" value="ECO:0007669"/>
    <property type="project" value="UniProtKB-KW"/>
</dbReference>
<evidence type="ECO:0000256" key="2">
    <source>
        <dbReference type="ARBA" id="ARBA00022691"/>
    </source>
</evidence>
<keyword evidence="4" id="KW-0408">Iron</keyword>
<dbReference type="InterPro" id="IPR007197">
    <property type="entry name" value="rSAM"/>
</dbReference>
<dbReference type="SFLD" id="SFLDG01067">
    <property type="entry name" value="SPASM/twitch_domain_containing"/>
    <property type="match status" value="1"/>
</dbReference>
<dbReference type="PANTHER" id="PTHR43273">
    <property type="entry name" value="ANAEROBIC SULFATASE-MATURATING ENZYME HOMOLOG ASLB-RELATED"/>
    <property type="match status" value="1"/>
</dbReference>
<dbReference type="RefSeq" id="WP_170915207.1">
    <property type="nucleotide sequence ID" value="NZ_FUXU01000052.1"/>
</dbReference>
<evidence type="ECO:0000256" key="6">
    <source>
        <dbReference type="ARBA" id="ARBA00023601"/>
    </source>
</evidence>
<comment type="similarity">
    <text evidence="6">Belongs to the radical SAM superfamily. Anaerobic sulfatase-maturating enzyme family.</text>
</comment>
<dbReference type="InterPro" id="IPR023867">
    <property type="entry name" value="Sulphatase_maturase_rSAM"/>
</dbReference>
<name>A0A1T4V7E4_9GAMM</name>
<organism evidence="7 8">
    <name type="scientific">Enterovibrio nigricans DSM 22720</name>
    <dbReference type="NCBI Taxonomy" id="1121868"/>
    <lineage>
        <taxon>Bacteria</taxon>
        <taxon>Pseudomonadati</taxon>
        <taxon>Pseudomonadota</taxon>
        <taxon>Gammaproteobacteria</taxon>
        <taxon>Vibrionales</taxon>
        <taxon>Vibrionaceae</taxon>
        <taxon>Enterovibrio</taxon>
    </lineage>
</organism>
<comment type="cofactor">
    <cofactor evidence="1">
        <name>[4Fe-4S] cluster</name>
        <dbReference type="ChEBI" id="CHEBI:49883"/>
    </cofactor>
</comment>
<evidence type="ECO:0000256" key="1">
    <source>
        <dbReference type="ARBA" id="ARBA00001966"/>
    </source>
</evidence>
<evidence type="ECO:0000256" key="3">
    <source>
        <dbReference type="ARBA" id="ARBA00022723"/>
    </source>
</evidence>
<dbReference type="AlphaFoldDB" id="A0A1T4V7E4"/>
<dbReference type="CDD" id="cd01335">
    <property type="entry name" value="Radical_SAM"/>
    <property type="match status" value="1"/>
</dbReference>
<gene>
    <name evidence="7" type="ORF">SAMN02745132_03377</name>
</gene>
<evidence type="ECO:0000256" key="5">
    <source>
        <dbReference type="ARBA" id="ARBA00023014"/>
    </source>
</evidence>
<keyword evidence="2" id="KW-0949">S-adenosyl-L-methionine</keyword>
<keyword evidence="5" id="KW-0411">Iron-sulfur</keyword>
<protein>
    <recommendedName>
        <fullName evidence="9">4Fe-4S single cluster domain-containing protein</fullName>
    </recommendedName>
</protein>
<dbReference type="SFLD" id="SFLDS00029">
    <property type="entry name" value="Radical_SAM"/>
    <property type="match status" value="1"/>
</dbReference>
<evidence type="ECO:0008006" key="9">
    <source>
        <dbReference type="Google" id="ProtNLM"/>
    </source>
</evidence>
<evidence type="ECO:0000313" key="7">
    <source>
        <dbReference type="EMBL" id="SKA60847.1"/>
    </source>
</evidence>
<accession>A0A1T4V7E4</accession>
<dbReference type="GO" id="GO:0016491">
    <property type="term" value="F:oxidoreductase activity"/>
    <property type="evidence" value="ECO:0007669"/>
    <property type="project" value="InterPro"/>
</dbReference>
<dbReference type="EMBL" id="FUXU01000052">
    <property type="protein sequence ID" value="SKA60847.1"/>
    <property type="molecule type" value="Genomic_DNA"/>
</dbReference>
<keyword evidence="3" id="KW-0479">Metal-binding</keyword>
<sequence>MQSSKNNPQQLNVRSIEPGSLHPLYQTLAERASQLPEPRHCYTMAKPTGSVCNLDCRYCFYLEKEKLYPERQQNWRMDDEILSLYIKQQMDAQEGPEVVFSWQGGEPTLMGIPFYQKAFEQQKAYAAQLAKAGRHVAVVNTFQTNGIKIDEAWA</sequence>
<dbReference type="SUPFAM" id="SSF102114">
    <property type="entry name" value="Radical SAM enzymes"/>
    <property type="match status" value="1"/>
</dbReference>